<proteinExistence type="predicted"/>
<dbReference type="EMBL" id="GBYB01003753">
    <property type="protein sequence ID" value="JAG73520.1"/>
    <property type="molecule type" value="Transcribed_RNA"/>
</dbReference>
<evidence type="ECO:0000313" key="2">
    <source>
        <dbReference type="EMBL" id="JAG73520.1"/>
    </source>
</evidence>
<organism evidence="2">
    <name type="scientific">Fopius arisanus</name>
    <dbReference type="NCBI Taxonomy" id="64838"/>
    <lineage>
        <taxon>Eukaryota</taxon>
        <taxon>Metazoa</taxon>
        <taxon>Ecdysozoa</taxon>
        <taxon>Arthropoda</taxon>
        <taxon>Hexapoda</taxon>
        <taxon>Insecta</taxon>
        <taxon>Pterygota</taxon>
        <taxon>Neoptera</taxon>
        <taxon>Endopterygota</taxon>
        <taxon>Hymenoptera</taxon>
        <taxon>Apocrita</taxon>
        <taxon>Ichneumonoidea</taxon>
        <taxon>Braconidae</taxon>
        <taxon>Opiinae</taxon>
        <taxon>Fopius</taxon>
    </lineage>
</organism>
<evidence type="ECO:0000256" key="1">
    <source>
        <dbReference type="SAM" id="SignalP"/>
    </source>
</evidence>
<dbReference type="AlphaFoldDB" id="A0A0C9PR86"/>
<protein>
    <submittedName>
        <fullName evidence="2">PyrG_1 protein</fullName>
    </submittedName>
</protein>
<gene>
    <name evidence="2" type="primary">pyrG_1</name>
    <name evidence="2" type="ORF">g.37091</name>
</gene>
<name>A0A0C9PR86_9HYME</name>
<feature type="chain" id="PRO_5002201008" evidence="1">
    <location>
        <begin position="20"/>
        <end position="115"/>
    </location>
</feature>
<accession>A0A0C9PR86</accession>
<reference evidence="2" key="1">
    <citation type="submission" date="2015-01" db="EMBL/GenBank/DDBJ databases">
        <title>Transcriptome Assembly of Fopius arisanus.</title>
        <authorList>
            <person name="Geib S."/>
        </authorList>
    </citation>
    <scope>NUCLEOTIDE SEQUENCE</scope>
</reference>
<keyword evidence="1" id="KW-0732">Signal</keyword>
<feature type="signal peptide" evidence="1">
    <location>
        <begin position="1"/>
        <end position="19"/>
    </location>
</feature>
<sequence>MFNSIAIAVVLIAVGKSIGFQSQYLSTTQPAFPANENEAIYWMDNGEPVWNVTRTKTLAQPHKWTLLKPTLDFPKTPPEDQFKMAQLLAENQLLSADFLHHFLTAIQPYDIQLDS</sequence>